<feature type="compositionally biased region" description="Polar residues" evidence="2">
    <location>
        <begin position="9"/>
        <end position="33"/>
    </location>
</feature>
<sequence length="301" mass="33320">MGPAIPKYRNNSSGGYTTKYNKPTAQTYRPNYINNQGGPPKPGDNNNNNHNNTTNPNSNNTNGNNNNNTGPKTGSNTVPFNPKDKSTITCYECGVVGHYSNECPKRLAKIAGNTAAPAQNQRRFAARKNQNNNGRYYNMTATEAQEAPQAMPTPATVEEELDTGQTSARPWRPACRGRRTRARHGHPLATRRTAPLITPWTPFLHQARRRDTSAAPDTRPAQTRDRRRRRRRPHPVNTAAVVEAMRPNQALPNQAVAAIRLAWTRRTPLHPCLAQHLAGIALLTAPQHPWPSINTAFPGRS</sequence>
<dbReference type="EMBL" id="JAUUTY010000007">
    <property type="protein sequence ID" value="KAK1610660.1"/>
    <property type="molecule type" value="Genomic_DNA"/>
</dbReference>
<comment type="caution">
    <text evidence="4">The sequence shown here is derived from an EMBL/GenBank/DDBJ whole genome shotgun (WGS) entry which is preliminary data.</text>
</comment>
<feature type="region of interest" description="Disordered" evidence="2">
    <location>
        <begin position="145"/>
        <end position="187"/>
    </location>
</feature>
<accession>A0AAD8QYH3</accession>
<dbReference type="PROSITE" id="PS50158">
    <property type="entry name" value="ZF_CCHC"/>
    <property type="match status" value="1"/>
</dbReference>
<evidence type="ECO:0000313" key="4">
    <source>
        <dbReference type="EMBL" id="KAK1610660.1"/>
    </source>
</evidence>
<feature type="compositionally biased region" description="Basic residues" evidence="2">
    <location>
        <begin position="175"/>
        <end position="186"/>
    </location>
</feature>
<evidence type="ECO:0000313" key="5">
    <source>
        <dbReference type="Proteomes" id="UP001231189"/>
    </source>
</evidence>
<feature type="domain" description="CCHC-type" evidence="3">
    <location>
        <begin position="90"/>
        <end position="105"/>
    </location>
</feature>
<proteinExistence type="predicted"/>
<gene>
    <name evidence="4" type="ORF">QYE76_034333</name>
</gene>
<dbReference type="Gene3D" id="4.10.60.10">
    <property type="entry name" value="Zinc finger, CCHC-type"/>
    <property type="match status" value="1"/>
</dbReference>
<keyword evidence="1" id="KW-0863">Zinc-finger</keyword>
<dbReference type="InterPro" id="IPR001878">
    <property type="entry name" value="Znf_CCHC"/>
</dbReference>
<evidence type="ECO:0000256" key="2">
    <source>
        <dbReference type="SAM" id="MobiDB-lite"/>
    </source>
</evidence>
<feature type="compositionally biased region" description="Basic residues" evidence="2">
    <location>
        <begin position="225"/>
        <end position="234"/>
    </location>
</feature>
<dbReference type="InterPro" id="IPR036875">
    <property type="entry name" value="Znf_CCHC_sf"/>
</dbReference>
<dbReference type="GO" id="GO:0003676">
    <property type="term" value="F:nucleic acid binding"/>
    <property type="evidence" value="ECO:0007669"/>
    <property type="project" value="InterPro"/>
</dbReference>
<evidence type="ECO:0000256" key="1">
    <source>
        <dbReference type="PROSITE-ProRule" id="PRU00047"/>
    </source>
</evidence>
<feature type="compositionally biased region" description="Low complexity" evidence="2">
    <location>
        <begin position="34"/>
        <end position="77"/>
    </location>
</feature>
<dbReference type="Proteomes" id="UP001231189">
    <property type="component" value="Unassembled WGS sequence"/>
</dbReference>
<name>A0AAD8QYH3_LOLMU</name>
<protein>
    <recommendedName>
        <fullName evidence="3">CCHC-type domain-containing protein</fullName>
    </recommendedName>
</protein>
<keyword evidence="1" id="KW-0862">Zinc</keyword>
<keyword evidence="1" id="KW-0479">Metal-binding</keyword>
<dbReference type="SUPFAM" id="SSF57756">
    <property type="entry name" value="Retrovirus zinc finger-like domains"/>
    <property type="match status" value="1"/>
</dbReference>
<dbReference type="SMART" id="SM00343">
    <property type="entry name" value="ZnF_C2HC"/>
    <property type="match status" value="1"/>
</dbReference>
<reference evidence="4" key="1">
    <citation type="submission" date="2023-07" db="EMBL/GenBank/DDBJ databases">
        <title>A chromosome-level genome assembly of Lolium multiflorum.</title>
        <authorList>
            <person name="Chen Y."/>
            <person name="Copetti D."/>
            <person name="Kolliker R."/>
            <person name="Studer B."/>
        </authorList>
    </citation>
    <scope>NUCLEOTIDE SEQUENCE</scope>
    <source>
        <strain evidence="4">02402/16</strain>
        <tissue evidence="4">Leaf</tissue>
    </source>
</reference>
<feature type="region of interest" description="Disordered" evidence="2">
    <location>
        <begin position="1"/>
        <end position="80"/>
    </location>
</feature>
<evidence type="ECO:0000259" key="3">
    <source>
        <dbReference type="PROSITE" id="PS50158"/>
    </source>
</evidence>
<keyword evidence="5" id="KW-1185">Reference proteome</keyword>
<dbReference type="GO" id="GO:0008270">
    <property type="term" value="F:zinc ion binding"/>
    <property type="evidence" value="ECO:0007669"/>
    <property type="project" value="UniProtKB-KW"/>
</dbReference>
<organism evidence="4 5">
    <name type="scientific">Lolium multiflorum</name>
    <name type="common">Italian ryegrass</name>
    <name type="synonym">Lolium perenne subsp. multiflorum</name>
    <dbReference type="NCBI Taxonomy" id="4521"/>
    <lineage>
        <taxon>Eukaryota</taxon>
        <taxon>Viridiplantae</taxon>
        <taxon>Streptophyta</taxon>
        <taxon>Embryophyta</taxon>
        <taxon>Tracheophyta</taxon>
        <taxon>Spermatophyta</taxon>
        <taxon>Magnoliopsida</taxon>
        <taxon>Liliopsida</taxon>
        <taxon>Poales</taxon>
        <taxon>Poaceae</taxon>
        <taxon>BOP clade</taxon>
        <taxon>Pooideae</taxon>
        <taxon>Poodae</taxon>
        <taxon>Poeae</taxon>
        <taxon>Poeae Chloroplast Group 2 (Poeae type)</taxon>
        <taxon>Loliodinae</taxon>
        <taxon>Loliinae</taxon>
        <taxon>Lolium</taxon>
    </lineage>
</organism>
<dbReference type="AlphaFoldDB" id="A0AAD8QYH3"/>
<dbReference type="Pfam" id="PF00098">
    <property type="entry name" value="zf-CCHC"/>
    <property type="match status" value="1"/>
</dbReference>
<feature type="region of interest" description="Disordered" evidence="2">
    <location>
        <begin position="206"/>
        <end position="235"/>
    </location>
</feature>